<dbReference type="EMBL" id="CP042436">
    <property type="protein sequence ID" value="QEC62682.1"/>
    <property type="molecule type" value="Genomic_DNA"/>
</dbReference>
<accession>A0A5B8UUT5</accession>
<dbReference type="Proteomes" id="UP000321479">
    <property type="component" value="Chromosome"/>
</dbReference>
<gene>
    <name evidence="1" type="ORF">FRZ54_08810</name>
</gene>
<organism evidence="1 2">
    <name type="scientific">Mucilaginibacter ginsenosidivorans</name>
    <dbReference type="NCBI Taxonomy" id="398053"/>
    <lineage>
        <taxon>Bacteria</taxon>
        <taxon>Pseudomonadati</taxon>
        <taxon>Bacteroidota</taxon>
        <taxon>Sphingobacteriia</taxon>
        <taxon>Sphingobacteriales</taxon>
        <taxon>Sphingobacteriaceae</taxon>
        <taxon>Mucilaginibacter</taxon>
    </lineage>
</organism>
<proteinExistence type="predicted"/>
<evidence type="ECO:0000313" key="1">
    <source>
        <dbReference type="EMBL" id="QEC62682.1"/>
    </source>
</evidence>
<reference evidence="1 2" key="1">
    <citation type="journal article" date="2017" name="Curr. Microbiol.">
        <title>Mucilaginibacter ginsenosidivorans sp. nov., Isolated from Soil of Ginseng Field.</title>
        <authorList>
            <person name="Kim M.M."/>
            <person name="Siddiqi M.Z."/>
            <person name="Im W.T."/>
        </authorList>
    </citation>
    <scope>NUCLEOTIDE SEQUENCE [LARGE SCALE GENOMIC DNA]</scope>
    <source>
        <strain evidence="1 2">Gsoil 3017</strain>
    </source>
</reference>
<dbReference type="KEGG" id="mgin:FRZ54_08810"/>
<evidence type="ECO:0000313" key="2">
    <source>
        <dbReference type="Proteomes" id="UP000321479"/>
    </source>
</evidence>
<dbReference type="RefSeq" id="WP_147031259.1">
    <property type="nucleotide sequence ID" value="NZ_CP042436.1"/>
</dbReference>
<sequence length="79" mass="8967">MKNSLVHQRTVKVLFKGAIAVKLQNVTVAHSICGIRRCNVAPMPAMQFPFTENYRSNVFVFLHAVKLHTTATIIKIRFI</sequence>
<name>A0A5B8UUT5_9SPHI</name>
<keyword evidence="2" id="KW-1185">Reference proteome</keyword>
<dbReference type="AlphaFoldDB" id="A0A5B8UUT5"/>
<protein>
    <submittedName>
        <fullName evidence="1">Uncharacterized protein</fullName>
    </submittedName>
</protein>